<accession>A0A1H8A1T2</accession>
<evidence type="ECO:0000313" key="1">
    <source>
        <dbReference type="EMBL" id="SEM63507.1"/>
    </source>
</evidence>
<dbReference type="OrthoDB" id="5677599at2"/>
<dbReference type="AlphaFoldDB" id="A0A1H8A1T2"/>
<dbReference type="Pfam" id="PF13554">
    <property type="entry name" value="Phage_tail_terminator_5"/>
    <property type="match status" value="1"/>
</dbReference>
<dbReference type="InterPro" id="IPR025395">
    <property type="entry name" value="Phage_tail_terminator-like"/>
</dbReference>
<gene>
    <name evidence="1" type="ORF">SAMN05444853_1337</name>
</gene>
<sequence>MNKLIRFLLLNHLDELDSKFKILYEGVVNSLNLPCQTVYLQPTSTTTSTIGTSAKATDKGYLQVTLHCENNKGTSLLDEQADRIRRHFYQATLIDKNQNLQIIIDNPPLTGGIFFVDGHLAMPITINYTAYEL</sequence>
<dbReference type="RefSeq" id="WP_090923274.1">
    <property type="nucleotide sequence ID" value="NZ_CP016180.1"/>
</dbReference>
<dbReference type="GeneID" id="83544504"/>
<dbReference type="Proteomes" id="UP000198883">
    <property type="component" value="Unassembled WGS sequence"/>
</dbReference>
<organism evidence="1 2">
    <name type="scientific">Phocoenobacter skyensis</name>
    <dbReference type="NCBI Taxonomy" id="97481"/>
    <lineage>
        <taxon>Bacteria</taxon>
        <taxon>Pseudomonadati</taxon>
        <taxon>Pseudomonadota</taxon>
        <taxon>Gammaproteobacteria</taxon>
        <taxon>Pasteurellales</taxon>
        <taxon>Pasteurellaceae</taxon>
        <taxon>Phocoenobacter</taxon>
    </lineage>
</organism>
<proteinExistence type="predicted"/>
<dbReference type="Gene3D" id="3.30.2000.20">
    <property type="match status" value="1"/>
</dbReference>
<name>A0A1H8A1T2_9PAST</name>
<dbReference type="EMBL" id="FOBN01000033">
    <property type="protein sequence ID" value="SEM63507.1"/>
    <property type="molecule type" value="Genomic_DNA"/>
</dbReference>
<evidence type="ECO:0000313" key="2">
    <source>
        <dbReference type="Proteomes" id="UP000198883"/>
    </source>
</evidence>
<protein>
    <submittedName>
        <fullName evidence="1">Uncharacterized protein</fullName>
    </submittedName>
</protein>
<reference evidence="2" key="1">
    <citation type="submission" date="2016-10" db="EMBL/GenBank/DDBJ databases">
        <authorList>
            <person name="Varghese N."/>
            <person name="Submissions S."/>
        </authorList>
    </citation>
    <scope>NUCLEOTIDE SEQUENCE [LARGE SCALE GENOMIC DNA]</scope>
    <source>
        <strain evidence="2">DSM 24204</strain>
    </source>
</reference>
<dbReference type="STRING" id="97481.SAMN05444853_1337"/>